<evidence type="ECO:0000256" key="5">
    <source>
        <dbReference type="ARBA" id="ARBA00023136"/>
    </source>
</evidence>
<name>A0A7C8I5H2_9PLEO</name>
<dbReference type="EMBL" id="JAADJZ010000012">
    <property type="protein sequence ID" value="KAF2871328.1"/>
    <property type="molecule type" value="Genomic_DNA"/>
</dbReference>
<dbReference type="Pfam" id="PF01679">
    <property type="entry name" value="Pmp3"/>
    <property type="match status" value="1"/>
</dbReference>
<organism evidence="6 7">
    <name type="scientific">Massariosphaeria phaeospora</name>
    <dbReference type="NCBI Taxonomy" id="100035"/>
    <lineage>
        <taxon>Eukaryota</taxon>
        <taxon>Fungi</taxon>
        <taxon>Dikarya</taxon>
        <taxon>Ascomycota</taxon>
        <taxon>Pezizomycotina</taxon>
        <taxon>Dothideomycetes</taxon>
        <taxon>Pleosporomycetidae</taxon>
        <taxon>Pleosporales</taxon>
        <taxon>Pleosporales incertae sedis</taxon>
        <taxon>Massariosphaeria</taxon>
    </lineage>
</organism>
<comment type="caution">
    <text evidence="6">The sequence shown here is derived from an EMBL/GenBank/DDBJ whole genome shotgun (WGS) entry which is preliminary data.</text>
</comment>
<sequence>MMISALLIILITIFVPPLGVFMLAGCGMDLLINILLTMLGYVHALRSYPTPTPVHFTSLHFTCST</sequence>
<keyword evidence="5" id="KW-0472">Membrane</keyword>
<reference evidence="6 7" key="1">
    <citation type="submission" date="2020-01" db="EMBL/GenBank/DDBJ databases">
        <authorList>
            <consortium name="DOE Joint Genome Institute"/>
            <person name="Haridas S."/>
            <person name="Albert R."/>
            <person name="Binder M."/>
            <person name="Bloem J."/>
            <person name="Labutti K."/>
            <person name="Salamov A."/>
            <person name="Andreopoulos B."/>
            <person name="Baker S.E."/>
            <person name="Barry K."/>
            <person name="Bills G."/>
            <person name="Bluhm B.H."/>
            <person name="Cannon C."/>
            <person name="Castanera R."/>
            <person name="Culley D.E."/>
            <person name="Daum C."/>
            <person name="Ezra D."/>
            <person name="Gonzalez J.B."/>
            <person name="Henrissat B."/>
            <person name="Kuo A."/>
            <person name="Liang C."/>
            <person name="Lipzen A."/>
            <person name="Lutzoni F."/>
            <person name="Magnuson J."/>
            <person name="Mondo S."/>
            <person name="Nolan M."/>
            <person name="Ohm R."/>
            <person name="Pangilinan J."/>
            <person name="Park H.-J.H."/>
            <person name="Ramirez L."/>
            <person name="Alfaro M."/>
            <person name="Sun H."/>
            <person name="Tritt A."/>
            <person name="Yoshinaga Y."/>
            <person name="Zwiers L.-H.L."/>
            <person name="Turgeon B.G."/>
            <person name="Goodwin S.B."/>
            <person name="Spatafora J.W."/>
            <person name="Crous P.W."/>
            <person name="Grigoriev I.V."/>
        </authorList>
    </citation>
    <scope>NUCLEOTIDE SEQUENCE [LARGE SCALE GENOMIC DNA]</scope>
    <source>
        <strain evidence="6 7">CBS 611.86</strain>
    </source>
</reference>
<evidence type="ECO:0000313" key="7">
    <source>
        <dbReference type="Proteomes" id="UP000481861"/>
    </source>
</evidence>
<evidence type="ECO:0000256" key="4">
    <source>
        <dbReference type="ARBA" id="ARBA00022989"/>
    </source>
</evidence>
<dbReference type="PROSITE" id="PS01309">
    <property type="entry name" value="UPF0057"/>
    <property type="match status" value="1"/>
</dbReference>
<accession>A0A7C8I5H2</accession>
<proteinExistence type="inferred from homology"/>
<dbReference type="PANTHER" id="PTHR21659:SF42">
    <property type="entry name" value="UPF0057 MEMBRANE PROTEIN ZK632.10-RELATED"/>
    <property type="match status" value="1"/>
</dbReference>
<evidence type="ECO:0000313" key="6">
    <source>
        <dbReference type="EMBL" id="KAF2871328.1"/>
    </source>
</evidence>
<dbReference type="InterPro" id="IPR000612">
    <property type="entry name" value="PMP3"/>
</dbReference>
<evidence type="ECO:0000256" key="1">
    <source>
        <dbReference type="ARBA" id="ARBA00004370"/>
    </source>
</evidence>
<dbReference type="AlphaFoldDB" id="A0A7C8I5H2"/>
<comment type="similarity">
    <text evidence="2">Belongs to the UPF0057 (PMP3) family.</text>
</comment>
<dbReference type="Proteomes" id="UP000481861">
    <property type="component" value="Unassembled WGS sequence"/>
</dbReference>
<evidence type="ECO:0000256" key="3">
    <source>
        <dbReference type="ARBA" id="ARBA00022692"/>
    </source>
</evidence>
<protein>
    <recommendedName>
        <fullName evidence="8">Plasma membrane proteolipid 3</fullName>
    </recommendedName>
</protein>
<keyword evidence="3" id="KW-0812">Transmembrane</keyword>
<dbReference type="OrthoDB" id="2152119at2759"/>
<gene>
    <name evidence="6" type="ORF">BDV95DRAFT_573778</name>
</gene>
<comment type="subcellular location">
    <subcellularLocation>
        <location evidence="1">Membrane</location>
    </subcellularLocation>
</comment>
<dbReference type="PANTHER" id="PTHR21659">
    <property type="entry name" value="HYDROPHOBIC PROTEIN RCI2 LOW TEMPERATURE AND SALT RESPONSIVE PROTEIN LTI6 -RELATED"/>
    <property type="match status" value="1"/>
</dbReference>
<dbReference type="GO" id="GO:0016020">
    <property type="term" value="C:membrane"/>
    <property type="evidence" value="ECO:0007669"/>
    <property type="project" value="UniProtKB-SubCell"/>
</dbReference>
<evidence type="ECO:0000256" key="2">
    <source>
        <dbReference type="ARBA" id="ARBA00009530"/>
    </source>
</evidence>
<keyword evidence="4" id="KW-1133">Transmembrane helix</keyword>
<evidence type="ECO:0008006" key="8">
    <source>
        <dbReference type="Google" id="ProtNLM"/>
    </source>
</evidence>
<keyword evidence="7" id="KW-1185">Reference proteome</keyword>